<feature type="DNA-binding region" description="H-T-H motif" evidence="2">
    <location>
        <begin position="31"/>
        <end position="50"/>
    </location>
</feature>
<proteinExistence type="predicted"/>
<evidence type="ECO:0000313" key="5">
    <source>
        <dbReference type="Proteomes" id="UP000451233"/>
    </source>
</evidence>
<evidence type="ECO:0000313" key="4">
    <source>
        <dbReference type="EMBL" id="MXV16426.1"/>
    </source>
</evidence>
<dbReference type="RefSeq" id="WP_160907420.1">
    <property type="nucleotide sequence ID" value="NZ_WVHS01000003.1"/>
</dbReference>
<dbReference type="Gene3D" id="1.10.357.10">
    <property type="entry name" value="Tetracycline Repressor, domain 2"/>
    <property type="match status" value="1"/>
</dbReference>
<accession>A0A7K1Y173</accession>
<reference evidence="4 5" key="1">
    <citation type="submission" date="2019-11" db="EMBL/GenBank/DDBJ databases">
        <title>Pedobacter sp. HMF7056 Genome sequencing and assembly.</title>
        <authorList>
            <person name="Kang H."/>
            <person name="Kim H."/>
            <person name="Joh K."/>
        </authorList>
    </citation>
    <scope>NUCLEOTIDE SEQUENCE [LARGE SCALE GENOMIC DNA]</scope>
    <source>
        <strain evidence="4 5">HMF7056</strain>
    </source>
</reference>
<dbReference type="PANTHER" id="PTHR30055:SF207">
    <property type="entry name" value="HTH-TYPE TRANSCRIPTIONAL REPRESSOR FATR"/>
    <property type="match status" value="1"/>
</dbReference>
<dbReference type="GO" id="GO:0000976">
    <property type="term" value="F:transcription cis-regulatory region binding"/>
    <property type="evidence" value="ECO:0007669"/>
    <property type="project" value="TreeGrafter"/>
</dbReference>
<name>A0A7K1Y173_9SPHI</name>
<dbReference type="EMBL" id="WVHS01000003">
    <property type="protein sequence ID" value="MXV16426.1"/>
    <property type="molecule type" value="Genomic_DNA"/>
</dbReference>
<dbReference type="PROSITE" id="PS50977">
    <property type="entry name" value="HTH_TETR_2"/>
    <property type="match status" value="1"/>
</dbReference>
<feature type="domain" description="HTH tetR-type" evidence="3">
    <location>
        <begin position="8"/>
        <end position="68"/>
    </location>
</feature>
<comment type="caution">
    <text evidence="4">The sequence shown here is derived from an EMBL/GenBank/DDBJ whole genome shotgun (WGS) entry which is preliminary data.</text>
</comment>
<dbReference type="PRINTS" id="PR00455">
    <property type="entry name" value="HTHTETR"/>
</dbReference>
<evidence type="ECO:0000256" key="1">
    <source>
        <dbReference type="ARBA" id="ARBA00023125"/>
    </source>
</evidence>
<protein>
    <submittedName>
        <fullName evidence="4">TetR family transcriptional regulator</fullName>
    </submittedName>
</protein>
<dbReference type="Proteomes" id="UP000451233">
    <property type="component" value="Unassembled WGS sequence"/>
</dbReference>
<dbReference type="PANTHER" id="PTHR30055">
    <property type="entry name" value="HTH-TYPE TRANSCRIPTIONAL REGULATOR RUTR"/>
    <property type="match status" value="1"/>
</dbReference>
<dbReference type="AlphaFoldDB" id="A0A7K1Y173"/>
<dbReference type="Pfam" id="PF00440">
    <property type="entry name" value="TetR_N"/>
    <property type="match status" value="1"/>
</dbReference>
<gene>
    <name evidence="4" type="ORF">GS398_14025</name>
</gene>
<keyword evidence="1 2" id="KW-0238">DNA-binding</keyword>
<keyword evidence="5" id="KW-1185">Reference proteome</keyword>
<sequence length="202" mass="23238">MNVQLEKPDKRTAILKSTLELIKEHGFHGTPMSEIARNARVAAGTIYHYFDSKDTLITALYVYVKEELARAMLAGYNENVSYKDRFLAFWVNQCKYYISNEGSLVFMEQYVNSPYPRLYPDQESDLFRGQIVPFFRSGIENGTLKPIDSELLGPVIRGAIVATAKYHLAGRYLFTEKDLYDIACISWDGIKKHQHTNQDHDQ</sequence>
<organism evidence="4 5">
    <name type="scientific">Hufsiella ginkgonis</name>
    <dbReference type="NCBI Taxonomy" id="2695274"/>
    <lineage>
        <taxon>Bacteria</taxon>
        <taxon>Pseudomonadati</taxon>
        <taxon>Bacteroidota</taxon>
        <taxon>Sphingobacteriia</taxon>
        <taxon>Sphingobacteriales</taxon>
        <taxon>Sphingobacteriaceae</taxon>
        <taxon>Hufsiella</taxon>
    </lineage>
</organism>
<dbReference type="GO" id="GO:0003700">
    <property type="term" value="F:DNA-binding transcription factor activity"/>
    <property type="evidence" value="ECO:0007669"/>
    <property type="project" value="TreeGrafter"/>
</dbReference>
<dbReference type="InterPro" id="IPR009057">
    <property type="entry name" value="Homeodomain-like_sf"/>
</dbReference>
<dbReference type="InterPro" id="IPR050109">
    <property type="entry name" value="HTH-type_TetR-like_transc_reg"/>
</dbReference>
<dbReference type="Pfam" id="PF22604">
    <property type="entry name" value="TetR_HI_0893_C"/>
    <property type="match status" value="1"/>
</dbReference>
<dbReference type="SUPFAM" id="SSF46689">
    <property type="entry name" value="Homeodomain-like"/>
    <property type="match status" value="1"/>
</dbReference>
<evidence type="ECO:0000259" key="3">
    <source>
        <dbReference type="PROSITE" id="PS50977"/>
    </source>
</evidence>
<dbReference type="InterPro" id="IPR054422">
    <property type="entry name" value="TetR-like_HI_0893_C"/>
</dbReference>
<dbReference type="InterPro" id="IPR001647">
    <property type="entry name" value="HTH_TetR"/>
</dbReference>
<evidence type="ECO:0000256" key="2">
    <source>
        <dbReference type="PROSITE-ProRule" id="PRU00335"/>
    </source>
</evidence>